<dbReference type="PANTHER" id="PTHR12265">
    <property type="entry name" value="TRANSMEMBRANE PROTEIN 53"/>
    <property type="match status" value="1"/>
</dbReference>
<comment type="caution">
    <text evidence="1">The sequence shown here is derived from an EMBL/GenBank/DDBJ whole genome shotgun (WGS) entry which is preliminary data.</text>
</comment>
<reference evidence="1 2" key="1">
    <citation type="journal article" date="2018" name="Front. Microbiol.">
        <title>Genomic and genetic insights into a cosmopolitan fungus, Paecilomyces variotii (Eurotiales).</title>
        <authorList>
            <person name="Urquhart A.S."/>
            <person name="Mondo S.J."/>
            <person name="Makela M.R."/>
            <person name="Hane J.K."/>
            <person name="Wiebenga A."/>
            <person name="He G."/>
            <person name="Mihaltcheva S."/>
            <person name="Pangilinan J."/>
            <person name="Lipzen A."/>
            <person name="Barry K."/>
            <person name="de Vries R.P."/>
            <person name="Grigoriev I.V."/>
            <person name="Idnurm A."/>
        </authorList>
    </citation>
    <scope>NUCLEOTIDE SEQUENCE [LARGE SCALE GENOMIC DNA]</scope>
    <source>
        <strain evidence="1 2">CBS 101075</strain>
    </source>
</reference>
<keyword evidence="2" id="KW-1185">Reference proteome</keyword>
<sequence>MATKATAENPLSEFVRLSSSIYIKEPTGTLGSDSAIPSTIVLSSWMNAPPRAFIKFVKEYARLAPNSRIIFILNTSSHIFLREARQRSRLMPVVEAVRNTASPREPVFLHIFSNGGSLAATHLVKTYRQVTGSSLIVPSMVIDSAPGRATIRTSAKALSYALPKHPILHRLCLSIVYAFLIGNWFLNKVFRQPDVIELTRQALNDASLFGVSGDIKRRCYIYSDEDELIKSSDVEEHASEAEASGWIVERAKFHGSAHVAHMRTDPQKYWVIIERYLRYSVDGESEKSKEELVQ</sequence>
<proteinExistence type="predicted"/>
<dbReference type="Proteomes" id="UP000283841">
    <property type="component" value="Unassembled WGS sequence"/>
</dbReference>
<accession>A0A443HJ36</accession>
<organism evidence="1 2">
    <name type="scientific">Byssochlamys spectabilis</name>
    <name type="common">Paecilomyces variotii</name>
    <dbReference type="NCBI Taxonomy" id="264951"/>
    <lineage>
        <taxon>Eukaryota</taxon>
        <taxon>Fungi</taxon>
        <taxon>Dikarya</taxon>
        <taxon>Ascomycota</taxon>
        <taxon>Pezizomycotina</taxon>
        <taxon>Eurotiomycetes</taxon>
        <taxon>Eurotiomycetidae</taxon>
        <taxon>Eurotiales</taxon>
        <taxon>Thermoascaceae</taxon>
        <taxon>Paecilomyces</taxon>
    </lineage>
</organism>
<evidence type="ECO:0008006" key="3">
    <source>
        <dbReference type="Google" id="ProtNLM"/>
    </source>
</evidence>
<dbReference type="EMBL" id="RCNU01000016">
    <property type="protein sequence ID" value="RWQ91804.1"/>
    <property type="molecule type" value="Genomic_DNA"/>
</dbReference>
<dbReference type="InterPro" id="IPR008547">
    <property type="entry name" value="DUF829_TMEM53"/>
</dbReference>
<evidence type="ECO:0000313" key="2">
    <source>
        <dbReference type="Proteomes" id="UP000283841"/>
    </source>
</evidence>
<name>A0A443HJ36_BYSSP</name>
<dbReference type="RefSeq" id="XP_028481449.1">
    <property type="nucleotide sequence ID" value="XM_028625169.1"/>
</dbReference>
<protein>
    <recommendedName>
        <fullName evidence="3">Indole-diterpene biosynthesis protein PaxU</fullName>
    </recommendedName>
</protein>
<gene>
    <name evidence="1" type="ORF">C8Q69DRAFT_117179</name>
</gene>
<dbReference type="SUPFAM" id="SSF53474">
    <property type="entry name" value="alpha/beta-Hydrolases"/>
    <property type="match status" value="1"/>
</dbReference>
<dbReference type="PANTHER" id="PTHR12265:SF36">
    <property type="entry name" value="P450, PUTATIVE (EUROFUNG)-RELATED"/>
    <property type="match status" value="1"/>
</dbReference>
<dbReference type="AlphaFoldDB" id="A0A443HJ36"/>
<dbReference type="InterPro" id="IPR029058">
    <property type="entry name" value="AB_hydrolase_fold"/>
</dbReference>
<evidence type="ECO:0000313" key="1">
    <source>
        <dbReference type="EMBL" id="RWQ91804.1"/>
    </source>
</evidence>
<dbReference type="STRING" id="264951.A0A443HJ36"/>
<dbReference type="GeneID" id="39594446"/>
<dbReference type="VEuPathDB" id="FungiDB:C8Q69DRAFT_117179"/>
<dbReference type="Pfam" id="PF05705">
    <property type="entry name" value="DUF829"/>
    <property type="match status" value="1"/>
</dbReference>